<dbReference type="KEGG" id="mfq:MYF_03140"/>
<dbReference type="CDD" id="cd01310">
    <property type="entry name" value="TatD_DNAse"/>
    <property type="match status" value="1"/>
</dbReference>
<dbReference type="EMBL" id="CP007585">
    <property type="protein sequence ID" value="AJC50113.1"/>
    <property type="molecule type" value="Genomic_DNA"/>
</dbReference>
<dbReference type="InterPro" id="IPR001130">
    <property type="entry name" value="TatD-like"/>
</dbReference>
<dbReference type="OrthoDB" id="9810005at2"/>
<reference evidence="1 2" key="1">
    <citation type="journal article" date="2015" name="Genome Announc.">
        <title>Complete Genome Sequence of Mycoplasma flocculare Strain Ms42T (ATCC 27399T).</title>
        <authorList>
            <person name="Calcutt M.J."/>
            <person name="Foecking M.F."/>
            <person name="Heidari M.B."/>
            <person name="McIntosh M.A."/>
        </authorList>
    </citation>
    <scope>NUCLEOTIDE SEQUENCE [LARGE SCALE GENOMIC DNA]</scope>
    <source>
        <strain evidence="2">ATCC 27399</strain>
    </source>
</reference>
<dbReference type="AlphaFoldDB" id="A0A0A8E804"/>
<name>A0A0A8E804_MESFC</name>
<dbReference type="InterPro" id="IPR032466">
    <property type="entry name" value="Metal_Hydrolase"/>
</dbReference>
<dbReference type="PANTHER" id="PTHR46124:SF2">
    <property type="entry name" value="D-AMINOACYL-TRNA DEACYLASE"/>
    <property type="match status" value="1"/>
</dbReference>
<dbReference type="STRING" id="743971.MYF_03140"/>
<accession>A0A0A8E804</accession>
<organism evidence="1 2">
    <name type="scientific">Mesomycoplasma flocculare ATCC 27399</name>
    <dbReference type="NCBI Taxonomy" id="743971"/>
    <lineage>
        <taxon>Bacteria</taxon>
        <taxon>Bacillati</taxon>
        <taxon>Mycoplasmatota</taxon>
        <taxon>Mycoplasmoidales</taxon>
        <taxon>Metamycoplasmataceae</taxon>
        <taxon>Mesomycoplasma</taxon>
    </lineage>
</organism>
<dbReference type="Pfam" id="PF01026">
    <property type="entry name" value="TatD_DNase"/>
    <property type="match status" value="1"/>
</dbReference>
<dbReference type="RefSeq" id="WP_002557945.1">
    <property type="nucleotide sequence ID" value="NZ_CP007585.1"/>
</dbReference>
<dbReference type="SUPFAM" id="SSF51556">
    <property type="entry name" value="Metallo-dependent hydrolases"/>
    <property type="match status" value="1"/>
</dbReference>
<dbReference type="GO" id="GO:0016788">
    <property type="term" value="F:hydrolase activity, acting on ester bonds"/>
    <property type="evidence" value="ECO:0007669"/>
    <property type="project" value="InterPro"/>
</dbReference>
<evidence type="ECO:0000313" key="1">
    <source>
        <dbReference type="EMBL" id="AJC50113.1"/>
    </source>
</evidence>
<proteinExistence type="predicted"/>
<gene>
    <name evidence="1" type="ORF">MYF_03140</name>
</gene>
<protein>
    <submittedName>
        <fullName evidence="1">TatD family nuclease</fullName>
    </submittedName>
</protein>
<keyword evidence="2" id="KW-1185">Reference proteome</keyword>
<dbReference type="Proteomes" id="UP000031129">
    <property type="component" value="Chromosome"/>
</dbReference>
<dbReference type="HOGENOM" id="CLU_645317_0_0_14"/>
<dbReference type="Gene3D" id="3.20.20.140">
    <property type="entry name" value="Metal-dependent hydrolases"/>
    <property type="match status" value="1"/>
</dbReference>
<sequence length="408" mass="48272">MYLKIQQFSPRYLALVQASIKKFNLKLNLVTQNGKIIISNFDYYQNFEKNYEFLIVDEHKGNDFIFAFFVISQKEQTFCINLYFFSEFLEENWINIVGEFVLDFIKENYNLETFYVKILNQNIKLIKFYENFATTFDKNLSIFKIDSLKKYKFIDVHCHPFHKYYENPQKQVKNWLADNIELIFVVGTSWNDLAEIEQISKYSGKTYKIIGIHPTLVKKSDDFFLLQHHIDDKVVGIGEVGLDFYYENNPSVEIQLKSLLAQIELAKNNKIPVMLHIRDKPGENKAMLLILEIVTRFSEINFIFHNFSTDYGMFKKLVEKNNCFFSYSGVITFKKSVELRKIVKETPVSKILCETDAPYLTPEPNRKIWPNASTQIQWTYQTIANLKNLTKRELSEIIYENLVKIFKV</sequence>
<dbReference type="PANTHER" id="PTHR46124">
    <property type="entry name" value="D-AMINOACYL-TRNA DEACYLASE"/>
    <property type="match status" value="1"/>
</dbReference>
<evidence type="ECO:0000313" key="2">
    <source>
        <dbReference type="Proteomes" id="UP000031129"/>
    </source>
</evidence>